<dbReference type="RefSeq" id="WP_021861920.1">
    <property type="nucleotide sequence ID" value="NZ_CALVDK010000020.1"/>
</dbReference>
<gene>
    <name evidence="1" type="ORF">B5F96_08990</name>
</gene>
<accession>A0A9Q5X861</accession>
<evidence type="ECO:0000313" key="1">
    <source>
        <dbReference type="EMBL" id="OUO05483.1"/>
    </source>
</evidence>
<organism evidence="1 2">
    <name type="scientific">Parabacteroides johnsonii</name>
    <dbReference type="NCBI Taxonomy" id="387661"/>
    <lineage>
        <taxon>Bacteria</taxon>
        <taxon>Pseudomonadati</taxon>
        <taxon>Bacteroidota</taxon>
        <taxon>Bacteroidia</taxon>
        <taxon>Bacteroidales</taxon>
        <taxon>Tannerellaceae</taxon>
        <taxon>Parabacteroides</taxon>
    </lineage>
</organism>
<name>A0A9Q5X861_9BACT</name>
<dbReference type="PROSITE" id="PS51257">
    <property type="entry name" value="PROKAR_LIPOPROTEIN"/>
    <property type="match status" value="1"/>
</dbReference>
<reference evidence="2" key="1">
    <citation type="submission" date="2017-04" db="EMBL/GenBank/DDBJ databases">
        <title>Function of individual gut microbiota members based on whole genome sequencing of pure cultures obtained from chicken caecum.</title>
        <authorList>
            <person name="Medvecky M."/>
            <person name="Cejkova D."/>
            <person name="Polansky O."/>
            <person name="Karasova D."/>
            <person name="Kubasova T."/>
            <person name="Cizek A."/>
            <person name="Rychlik I."/>
        </authorList>
    </citation>
    <scope>NUCLEOTIDE SEQUENCE [LARGE SCALE GENOMIC DNA]</scope>
    <source>
        <strain evidence="2">An42</strain>
    </source>
</reference>
<dbReference type="AlphaFoldDB" id="A0A9Q5X861"/>
<sequence length="931" mass="104534">MVYKNIIYVLLLAVLSSCVDETLVERNADGAFISIRGMGVQSATHAGSPEDYVIRTLRVLTFDPSTGNCITNIRYKASQNDIIRHPVTVGSYDFVFLANEPVTDISIEGRLSAISRYDDLNNIAFPESYFTSERIIPMIQEIKNVTILDSGQGARLEDGTTTSLLQLALDRLAVRVDVVLEAVAALDNFDDAFTGVTFSGIPNLVPLTANYNGTPVERSTTRTFTRDKSYFSDTIPAVEGATWAKKITRIILPSNELDTKDDKNKAIVFTVNLKDKYNPSCELKIASDPVDYSLPNNTKLDLTGIIRESLEMNIVATEWGKTDNEWEISGNRTLNVSHTEVSITDFNGARISFSSNMPVVRVSEVVRVVRTNEEQETNTVFNALSSQWWKPNSDERISYNPDTGSGYMDILLDRPNEVGEETYEITLVAAEKYYQGGEGNIIAVNPLKRTITVHVKQEGIRYPFIANSISDPWSNPYVGAFYRDNEIGERVISGIRWSYWHEWTAEVPDKYKDFIVLSSTPSFDPQIGTDSPGDPEEYPVIPNLYKSEDGSSVSGRGRIYFRIGLREENHDPDRPRYGIVNVSYKDGESFVHTTIHVRQGQAADYLMRSGSSGSSFGRKFSPFNLTVKAFKNDPGTKAVWHQINFNNLADEVDFVKYPTQAGAFFQWGLPVEDADLARRAYHPTNVNKSTWEIAGWPMKRFNTAFYWNPATGTKYKDYYELCPPGYYRPADGPLDRKAVNSFNDTEVNQSEWRMSLFRNPMRGDGNHLTTDSPSDETYRTEKYIPVVLGEVKYGFYADGFFDRRPIKTAEMLNGTTRVDGVTEEISYYKGVSLDNTGAAFGGNLFFNADNDASLFLPAAGRRWHSDGSLEYVSETGYYWAASSAPGWTNEINGEEKGAPYGSVWSMELNYMATTPKSISNHYGLSIRCVRR</sequence>
<protein>
    <recommendedName>
        <fullName evidence="3">Major fimbrial subunit protein N-terminal domain-containing protein</fullName>
    </recommendedName>
</protein>
<comment type="caution">
    <text evidence="1">The sequence shown here is derived from an EMBL/GenBank/DDBJ whole genome shotgun (WGS) entry which is preliminary data.</text>
</comment>
<evidence type="ECO:0000313" key="2">
    <source>
        <dbReference type="Proteomes" id="UP000195975"/>
    </source>
</evidence>
<proteinExistence type="predicted"/>
<dbReference type="EMBL" id="NFIJ01000007">
    <property type="protein sequence ID" value="OUO05483.1"/>
    <property type="molecule type" value="Genomic_DNA"/>
</dbReference>
<dbReference type="Proteomes" id="UP000195975">
    <property type="component" value="Unassembled WGS sequence"/>
</dbReference>
<evidence type="ECO:0008006" key="3">
    <source>
        <dbReference type="Google" id="ProtNLM"/>
    </source>
</evidence>